<dbReference type="GO" id="GO:0000976">
    <property type="term" value="F:transcription cis-regulatory region binding"/>
    <property type="evidence" value="ECO:0007669"/>
    <property type="project" value="TreeGrafter"/>
</dbReference>
<dbReference type="GO" id="GO:0045892">
    <property type="term" value="P:negative regulation of DNA-templated transcription"/>
    <property type="evidence" value="ECO:0007669"/>
    <property type="project" value="InterPro"/>
</dbReference>
<dbReference type="Proteomes" id="UP000094960">
    <property type="component" value="Chromosome"/>
</dbReference>
<dbReference type="PANTHER" id="PTHR30055">
    <property type="entry name" value="HTH-TYPE TRANSCRIPTIONAL REGULATOR RUTR"/>
    <property type="match status" value="1"/>
</dbReference>
<sequence>MTRAGSAPWWRARYAARERQRPRTGGLELRRITQAALRIVDAEGLSALTMRRVAEEMGVRHTSLYRHVASRDELLVELVDHVLGEGAPPQTGRGWRADLEEGAWEFRRVLLAHPAIVPLLTMGQLLGPNALRARETALGVLIRAGWEPAQAVQIYLTVAHFVIGTALLGAGGAARSAEERTAMTELFAGLPQYPVVRELAEPLNLPDGDQEFAFGLNALLNGIGDPG</sequence>
<dbReference type="EMBL" id="CP017248">
    <property type="protein sequence ID" value="AOR31619.1"/>
    <property type="molecule type" value="Genomic_DNA"/>
</dbReference>
<evidence type="ECO:0000256" key="5">
    <source>
        <dbReference type="PROSITE-ProRule" id="PRU00335"/>
    </source>
</evidence>
<dbReference type="Pfam" id="PF00440">
    <property type="entry name" value="TetR_N"/>
    <property type="match status" value="1"/>
</dbReference>
<accession>A0A1D7Y8D3</accession>
<dbReference type="PRINTS" id="PR00455">
    <property type="entry name" value="HTHTETR"/>
</dbReference>
<gene>
    <name evidence="7" type="ORF">BFF78_11650</name>
</gene>
<dbReference type="SUPFAM" id="SSF46689">
    <property type="entry name" value="Homeodomain-like"/>
    <property type="match status" value="1"/>
</dbReference>
<dbReference type="AlphaFoldDB" id="A0A1D7Y8D3"/>
<evidence type="ECO:0000313" key="8">
    <source>
        <dbReference type="Proteomes" id="UP000094960"/>
    </source>
</evidence>
<dbReference type="Gene3D" id="1.10.357.10">
    <property type="entry name" value="Tetracycline Repressor, domain 2"/>
    <property type="match status" value="1"/>
</dbReference>
<keyword evidence="3 5" id="KW-0238">DNA-binding</keyword>
<evidence type="ECO:0000256" key="4">
    <source>
        <dbReference type="ARBA" id="ARBA00023163"/>
    </source>
</evidence>
<dbReference type="GO" id="GO:0003700">
    <property type="term" value="F:DNA-binding transcription factor activity"/>
    <property type="evidence" value="ECO:0007669"/>
    <property type="project" value="TreeGrafter"/>
</dbReference>
<keyword evidence="2" id="KW-0805">Transcription regulation</keyword>
<organism evidence="7 8">
    <name type="scientific">Streptomyces fodineus</name>
    <dbReference type="NCBI Taxonomy" id="1904616"/>
    <lineage>
        <taxon>Bacteria</taxon>
        <taxon>Bacillati</taxon>
        <taxon>Actinomycetota</taxon>
        <taxon>Actinomycetes</taxon>
        <taxon>Kitasatosporales</taxon>
        <taxon>Streptomycetaceae</taxon>
        <taxon>Streptomyces</taxon>
    </lineage>
</organism>
<reference evidence="8" key="1">
    <citation type="submission" date="2016-09" db="EMBL/GenBank/DDBJ databases">
        <title>Streptomyces puniciscabiei strain:TW1S1 Genome sequencing and assembly.</title>
        <authorList>
            <person name="Kim M.-K."/>
            <person name="Kim S.B."/>
        </authorList>
    </citation>
    <scope>NUCLEOTIDE SEQUENCE [LARGE SCALE GENOMIC DNA]</scope>
    <source>
        <strain evidence="8">TW1S1</strain>
    </source>
</reference>
<evidence type="ECO:0000259" key="6">
    <source>
        <dbReference type="PROSITE" id="PS50977"/>
    </source>
</evidence>
<dbReference type="GO" id="GO:0046677">
    <property type="term" value="P:response to antibiotic"/>
    <property type="evidence" value="ECO:0007669"/>
    <property type="project" value="InterPro"/>
</dbReference>
<dbReference type="InterPro" id="IPR001647">
    <property type="entry name" value="HTH_TetR"/>
</dbReference>
<dbReference type="InterPro" id="IPR009057">
    <property type="entry name" value="Homeodomain-like_sf"/>
</dbReference>
<dbReference type="SUPFAM" id="SSF48498">
    <property type="entry name" value="Tetracyclin repressor-like, C-terminal domain"/>
    <property type="match status" value="1"/>
</dbReference>
<dbReference type="PRINTS" id="PR00400">
    <property type="entry name" value="TETREPRESSOR"/>
</dbReference>
<evidence type="ECO:0000313" key="7">
    <source>
        <dbReference type="EMBL" id="AOR31619.1"/>
    </source>
</evidence>
<feature type="DNA-binding region" description="H-T-H motif" evidence="5">
    <location>
        <begin position="49"/>
        <end position="68"/>
    </location>
</feature>
<dbReference type="PROSITE" id="PS50977">
    <property type="entry name" value="HTH_TETR_2"/>
    <property type="match status" value="1"/>
</dbReference>
<proteinExistence type="predicted"/>
<dbReference type="KEGG" id="spun:BFF78_11650"/>
<keyword evidence="4" id="KW-0804">Transcription</keyword>
<dbReference type="PANTHER" id="PTHR30055:SF151">
    <property type="entry name" value="TRANSCRIPTIONAL REGULATORY PROTEIN"/>
    <property type="match status" value="1"/>
</dbReference>
<dbReference type="Gene3D" id="1.10.10.60">
    <property type="entry name" value="Homeodomain-like"/>
    <property type="match status" value="1"/>
</dbReference>
<evidence type="ECO:0000256" key="2">
    <source>
        <dbReference type="ARBA" id="ARBA00023015"/>
    </source>
</evidence>
<keyword evidence="8" id="KW-1185">Reference proteome</keyword>
<dbReference type="InterPro" id="IPR003012">
    <property type="entry name" value="Tet_transcr_reg_TetR"/>
</dbReference>
<dbReference type="InterPro" id="IPR004111">
    <property type="entry name" value="Repressor_TetR_C"/>
</dbReference>
<evidence type="ECO:0000256" key="1">
    <source>
        <dbReference type="ARBA" id="ARBA00022491"/>
    </source>
</evidence>
<protein>
    <recommendedName>
        <fullName evidence="6">HTH tetR-type domain-containing protein</fullName>
    </recommendedName>
</protein>
<dbReference type="RefSeq" id="WP_069778263.1">
    <property type="nucleotide sequence ID" value="NZ_CP017248.1"/>
</dbReference>
<dbReference type="InterPro" id="IPR050109">
    <property type="entry name" value="HTH-type_TetR-like_transc_reg"/>
</dbReference>
<dbReference type="Pfam" id="PF02909">
    <property type="entry name" value="TetR_C_1"/>
    <property type="match status" value="1"/>
</dbReference>
<feature type="domain" description="HTH tetR-type" evidence="6">
    <location>
        <begin position="26"/>
        <end position="86"/>
    </location>
</feature>
<keyword evidence="1" id="KW-0678">Repressor</keyword>
<dbReference type="InterPro" id="IPR036271">
    <property type="entry name" value="Tet_transcr_reg_TetR-rel_C_sf"/>
</dbReference>
<evidence type="ECO:0000256" key="3">
    <source>
        <dbReference type="ARBA" id="ARBA00023125"/>
    </source>
</evidence>
<name>A0A1D7Y8D3_9ACTN</name>